<gene>
    <name evidence="2" type="ORF">ENV62_08395</name>
</gene>
<accession>A0A7C3WTW1</accession>
<reference evidence="2" key="1">
    <citation type="journal article" date="2020" name="mSystems">
        <title>Genome- and Community-Level Interaction Insights into Carbon Utilization and Element Cycling Functions of Hydrothermarchaeota in Hydrothermal Sediment.</title>
        <authorList>
            <person name="Zhou Z."/>
            <person name="Liu Y."/>
            <person name="Xu W."/>
            <person name="Pan J."/>
            <person name="Luo Z.H."/>
            <person name="Li M."/>
        </authorList>
    </citation>
    <scope>NUCLEOTIDE SEQUENCE [LARGE SCALE GENOMIC DNA]</scope>
    <source>
        <strain evidence="2">SpSt-776</strain>
    </source>
</reference>
<feature type="transmembrane region" description="Helical" evidence="1">
    <location>
        <begin position="35"/>
        <end position="57"/>
    </location>
</feature>
<keyword evidence="1" id="KW-1133">Transmembrane helix</keyword>
<protein>
    <submittedName>
        <fullName evidence="2">Uncharacterized protein</fullName>
    </submittedName>
</protein>
<sequence>MTRRLTLIWPAIPGLILTLPRPSLALITHGHPEGLYVHQIAHLLFAGAMVFLIYMIRRESLQKVPGFRALIWAGLFFIGWNLDAFVGHLAEVWISEQAFLGHPTDLARRLRMTDLTAWVYYVTKMDHLILVPAFYLFYRGLKVLTPKATG</sequence>
<evidence type="ECO:0000313" key="2">
    <source>
        <dbReference type="EMBL" id="HGB15237.1"/>
    </source>
</evidence>
<proteinExistence type="predicted"/>
<keyword evidence="1" id="KW-0472">Membrane</keyword>
<feature type="transmembrane region" description="Helical" evidence="1">
    <location>
        <begin position="118"/>
        <end position="138"/>
    </location>
</feature>
<dbReference type="EMBL" id="DTHB01000053">
    <property type="protein sequence ID" value="HGB15237.1"/>
    <property type="molecule type" value="Genomic_DNA"/>
</dbReference>
<keyword evidence="1" id="KW-0812">Transmembrane</keyword>
<organism evidence="2">
    <name type="scientific">Desulfobacca acetoxidans</name>
    <dbReference type="NCBI Taxonomy" id="60893"/>
    <lineage>
        <taxon>Bacteria</taxon>
        <taxon>Pseudomonadati</taxon>
        <taxon>Thermodesulfobacteriota</taxon>
        <taxon>Desulfobaccia</taxon>
        <taxon>Desulfobaccales</taxon>
        <taxon>Desulfobaccaceae</taxon>
        <taxon>Desulfobacca</taxon>
    </lineage>
</organism>
<dbReference type="AlphaFoldDB" id="A0A7C3WTW1"/>
<feature type="transmembrane region" description="Helical" evidence="1">
    <location>
        <begin position="69"/>
        <end position="90"/>
    </location>
</feature>
<comment type="caution">
    <text evidence="2">The sequence shown here is derived from an EMBL/GenBank/DDBJ whole genome shotgun (WGS) entry which is preliminary data.</text>
</comment>
<evidence type="ECO:0000256" key="1">
    <source>
        <dbReference type="SAM" id="Phobius"/>
    </source>
</evidence>
<name>A0A7C3WTW1_9BACT</name>